<evidence type="ECO:0000256" key="6">
    <source>
        <dbReference type="ARBA" id="ARBA00022963"/>
    </source>
</evidence>
<dbReference type="InterPro" id="IPR051238">
    <property type="entry name" value="GDSL_esterase/lipase"/>
</dbReference>
<name>A0A314YR79_PRUYE</name>
<keyword evidence="7" id="KW-0443">Lipid metabolism</keyword>
<keyword evidence="3" id="KW-0964">Secreted</keyword>
<dbReference type="InterPro" id="IPR001087">
    <property type="entry name" value="GDSL"/>
</dbReference>
<accession>A0A314YR79</accession>
<dbReference type="EMBL" id="PJQY01000854">
    <property type="protein sequence ID" value="PQQ07471.1"/>
    <property type="molecule type" value="Genomic_DNA"/>
</dbReference>
<reference evidence="8 9" key="1">
    <citation type="submission" date="2018-02" db="EMBL/GenBank/DDBJ databases">
        <title>Draft genome of wild Prunus yedoensis var. nudiflora.</title>
        <authorList>
            <person name="Baek S."/>
            <person name="Kim J.-H."/>
            <person name="Choi K."/>
            <person name="Kim G.-B."/>
            <person name="Cho A."/>
            <person name="Jang H."/>
            <person name="Shin C.-H."/>
            <person name="Yu H.-J."/>
            <person name="Mun J.-H."/>
        </authorList>
    </citation>
    <scope>NUCLEOTIDE SEQUENCE [LARGE SCALE GENOMIC DNA]</scope>
    <source>
        <strain evidence="9">cv. Jeju island</strain>
        <tissue evidence="8">Leaf</tissue>
    </source>
</reference>
<proteinExistence type="inferred from homology"/>
<comment type="subcellular location">
    <subcellularLocation>
        <location evidence="1">Secreted</location>
    </subcellularLocation>
</comment>
<dbReference type="CDD" id="cd01837">
    <property type="entry name" value="SGNH_plant_lipase_like"/>
    <property type="match status" value="1"/>
</dbReference>
<keyword evidence="9" id="KW-1185">Reference proteome</keyword>
<comment type="similarity">
    <text evidence="2">Belongs to the 'GDSL' lipolytic enzyme family.</text>
</comment>
<sequence>MHRTNSLNCKSCVDISNLICFVWPPTIIYTHNVGGVCCCVLALNLGCNIGARAAPQVPCYFIFGDSLVDNGNNNQLQSLARADYLPYGIDFGGPTGRFSNGKTTVDVVAELLGFDDYIPPYATARGQDILKGVNFASAAAGIREETGRQLGGRITFSGQVKNYQNVVSQVVNFLGDEDQAANYLAKCIYSVGLGSNDYLNNYFMPQFYSTGNQFTPEEYATSLIQDYSQQLRILYNYGARKIVLFGIGQIGCSPNELAQNSPDDARVIFVDSYGIFQDVVTSPAQYGFRVTNAGCCGVGRNNGQITCLPLQTPCQNRDEYLFGMHFIQLRPETPS</sequence>
<dbReference type="GO" id="GO:0005576">
    <property type="term" value="C:extracellular region"/>
    <property type="evidence" value="ECO:0007669"/>
    <property type="project" value="UniProtKB-SubCell"/>
</dbReference>
<gene>
    <name evidence="8" type="ORF">Pyn_13519</name>
</gene>
<evidence type="ECO:0000313" key="9">
    <source>
        <dbReference type="Proteomes" id="UP000250321"/>
    </source>
</evidence>
<dbReference type="Gene3D" id="3.40.50.1110">
    <property type="entry name" value="SGNH hydrolase"/>
    <property type="match status" value="1"/>
</dbReference>
<keyword evidence="6" id="KW-0442">Lipid degradation</keyword>
<dbReference type="InterPro" id="IPR035669">
    <property type="entry name" value="SGNH_plant_lipase-like"/>
</dbReference>
<evidence type="ECO:0000256" key="2">
    <source>
        <dbReference type="ARBA" id="ARBA00008668"/>
    </source>
</evidence>
<dbReference type="GO" id="GO:0016042">
    <property type="term" value="P:lipid catabolic process"/>
    <property type="evidence" value="ECO:0007669"/>
    <property type="project" value="UniProtKB-KW"/>
</dbReference>
<keyword evidence="5" id="KW-0378">Hydrolase</keyword>
<evidence type="ECO:0000256" key="3">
    <source>
        <dbReference type="ARBA" id="ARBA00022525"/>
    </source>
</evidence>
<keyword evidence="4" id="KW-0732">Signal</keyword>
<evidence type="ECO:0000256" key="7">
    <source>
        <dbReference type="ARBA" id="ARBA00023098"/>
    </source>
</evidence>
<organism evidence="8 9">
    <name type="scientific">Prunus yedoensis var. nudiflora</name>
    <dbReference type="NCBI Taxonomy" id="2094558"/>
    <lineage>
        <taxon>Eukaryota</taxon>
        <taxon>Viridiplantae</taxon>
        <taxon>Streptophyta</taxon>
        <taxon>Embryophyta</taxon>
        <taxon>Tracheophyta</taxon>
        <taxon>Spermatophyta</taxon>
        <taxon>Magnoliopsida</taxon>
        <taxon>eudicotyledons</taxon>
        <taxon>Gunneridae</taxon>
        <taxon>Pentapetalae</taxon>
        <taxon>rosids</taxon>
        <taxon>fabids</taxon>
        <taxon>Rosales</taxon>
        <taxon>Rosaceae</taxon>
        <taxon>Amygdaloideae</taxon>
        <taxon>Amygdaleae</taxon>
        <taxon>Prunus</taxon>
    </lineage>
</organism>
<comment type="caution">
    <text evidence="8">The sequence shown here is derived from an EMBL/GenBank/DDBJ whole genome shotgun (WGS) entry which is preliminary data.</text>
</comment>
<dbReference type="GO" id="GO:0016788">
    <property type="term" value="F:hydrolase activity, acting on ester bonds"/>
    <property type="evidence" value="ECO:0007669"/>
    <property type="project" value="InterPro"/>
</dbReference>
<evidence type="ECO:0000256" key="4">
    <source>
        <dbReference type="ARBA" id="ARBA00022729"/>
    </source>
</evidence>
<dbReference type="InterPro" id="IPR036514">
    <property type="entry name" value="SGNH_hydro_sf"/>
</dbReference>
<evidence type="ECO:0000256" key="5">
    <source>
        <dbReference type="ARBA" id="ARBA00022801"/>
    </source>
</evidence>
<protein>
    <submittedName>
        <fullName evidence="8">GDSL esterase/lipase</fullName>
    </submittedName>
</protein>
<dbReference type="PANTHER" id="PTHR45650">
    <property type="entry name" value="GDSL-LIKE LIPASE/ACYLHYDROLASE-RELATED"/>
    <property type="match status" value="1"/>
</dbReference>
<evidence type="ECO:0000313" key="8">
    <source>
        <dbReference type="EMBL" id="PQQ07471.1"/>
    </source>
</evidence>
<dbReference type="Proteomes" id="UP000250321">
    <property type="component" value="Unassembled WGS sequence"/>
</dbReference>
<evidence type="ECO:0000256" key="1">
    <source>
        <dbReference type="ARBA" id="ARBA00004613"/>
    </source>
</evidence>
<dbReference type="Pfam" id="PF00657">
    <property type="entry name" value="Lipase_GDSL"/>
    <property type="match status" value="1"/>
</dbReference>
<dbReference type="AlphaFoldDB" id="A0A314YR79"/>
<dbReference type="OrthoDB" id="1600564at2759"/>
<dbReference type="STRING" id="2094558.A0A314YR79"/>
<dbReference type="PANTHER" id="PTHR45650:SF3">
    <property type="entry name" value="OS01G0748500 PROTEIN"/>
    <property type="match status" value="1"/>
</dbReference>